<dbReference type="STRING" id="1108045.GORHZ_125_00770"/>
<evidence type="ECO:0000259" key="2">
    <source>
        <dbReference type="Pfam" id="PF00107"/>
    </source>
</evidence>
<dbReference type="InterPro" id="IPR013149">
    <property type="entry name" value="ADH-like_C"/>
</dbReference>
<evidence type="ECO:0000256" key="1">
    <source>
        <dbReference type="ARBA" id="ARBA00023002"/>
    </source>
</evidence>
<sequence length="224" mass="23449">MAIPAGVDAPTAMSLFGITGLTAYIGLIDVAEVKAGDTVVVSGAAGAVGSVVCQIAKIKGARVVGIAGGPRKCDMLRNELNVDDAIDYKNEDVDARLGETCPEGIDVYFDNVGGEILDAVLGRVAVGARIALCGSISGYSESQGLVPVRNVFNLTLQRGTMRGFLVFDRLDRAEQAIADLATWAAEGKIKNQIDIVEGLENAPSALRRLFTGENIGKQLVKIAD</sequence>
<dbReference type="Pfam" id="PF00107">
    <property type="entry name" value="ADH_zinc_N"/>
    <property type="match status" value="1"/>
</dbReference>
<dbReference type="GO" id="GO:0016628">
    <property type="term" value="F:oxidoreductase activity, acting on the CH-CH group of donors, NAD or NADP as acceptor"/>
    <property type="evidence" value="ECO:0007669"/>
    <property type="project" value="InterPro"/>
</dbReference>
<comment type="caution">
    <text evidence="3">The sequence shown here is derived from an EMBL/GenBank/DDBJ whole genome shotgun (WGS) entry which is preliminary data.</text>
</comment>
<gene>
    <name evidence="3" type="ORF">GORHZ_125_00770</name>
</gene>
<accession>K6WXB3</accession>
<dbReference type="SUPFAM" id="SSF50129">
    <property type="entry name" value="GroES-like"/>
    <property type="match status" value="1"/>
</dbReference>
<dbReference type="EMBL" id="BAHC01000125">
    <property type="protein sequence ID" value="GAB91194.1"/>
    <property type="molecule type" value="Genomic_DNA"/>
</dbReference>
<proteinExistence type="predicted"/>
<dbReference type="eggNOG" id="COG2130">
    <property type="taxonomic scope" value="Bacteria"/>
</dbReference>
<feature type="domain" description="Alcohol dehydrogenase-like C-terminal" evidence="2">
    <location>
        <begin position="47"/>
        <end position="178"/>
    </location>
</feature>
<dbReference type="InterPro" id="IPR011032">
    <property type="entry name" value="GroES-like_sf"/>
</dbReference>
<protein>
    <submittedName>
        <fullName evidence="3">Putative NADP-dependent oxidoreductase</fullName>
    </submittedName>
</protein>
<dbReference type="PANTHER" id="PTHR43205">
    <property type="entry name" value="PROSTAGLANDIN REDUCTASE"/>
    <property type="match status" value="1"/>
</dbReference>
<dbReference type="InterPro" id="IPR036291">
    <property type="entry name" value="NAD(P)-bd_dom_sf"/>
</dbReference>
<organism evidence="3 4">
    <name type="scientific">Gordonia rhizosphera NBRC 16068</name>
    <dbReference type="NCBI Taxonomy" id="1108045"/>
    <lineage>
        <taxon>Bacteria</taxon>
        <taxon>Bacillati</taxon>
        <taxon>Actinomycetota</taxon>
        <taxon>Actinomycetes</taxon>
        <taxon>Mycobacteriales</taxon>
        <taxon>Gordoniaceae</taxon>
        <taxon>Gordonia</taxon>
    </lineage>
</organism>
<dbReference type="InterPro" id="IPR045010">
    <property type="entry name" value="MDR_fam"/>
</dbReference>
<dbReference type="AlphaFoldDB" id="K6WXB3"/>
<keyword evidence="1" id="KW-0560">Oxidoreductase</keyword>
<dbReference type="FunFam" id="3.40.50.720:FF:000121">
    <property type="entry name" value="Prostaglandin reductase 2"/>
    <property type="match status" value="1"/>
</dbReference>
<dbReference type="Proteomes" id="UP000008363">
    <property type="component" value="Unassembled WGS sequence"/>
</dbReference>
<dbReference type="SUPFAM" id="SSF51735">
    <property type="entry name" value="NAD(P)-binding Rossmann-fold domains"/>
    <property type="match status" value="1"/>
</dbReference>
<dbReference type="Gene3D" id="3.40.50.720">
    <property type="entry name" value="NAD(P)-binding Rossmann-like Domain"/>
    <property type="match status" value="1"/>
</dbReference>
<evidence type="ECO:0000313" key="4">
    <source>
        <dbReference type="Proteomes" id="UP000008363"/>
    </source>
</evidence>
<dbReference type="PANTHER" id="PTHR43205:SF42">
    <property type="entry name" value="ALCOHOL DEHYDROGENASE, ZINC-CONTAINING (AFU_ORTHOLOGUE AFUA_7G04530)"/>
    <property type="match status" value="1"/>
</dbReference>
<keyword evidence="4" id="KW-1185">Reference proteome</keyword>
<evidence type="ECO:0000313" key="3">
    <source>
        <dbReference type="EMBL" id="GAB91194.1"/>
    </source>
</evidence>
<name>K6WXB3_9ACTN</name>
<reference evidence="3 4" key="1">
    <citation type="submission" date="2012-08" db="EMBL/GenBank/DDBJ databases">
        <title>Whole genome shotgun sequence of Gordonia rhizosphera NBRC 16068.</title>
        <authorList>
            <person name="Takarada H."/>
            <person name="Isaki S."/>
            <person name="Hosoyama A."/>
            <person name="Tsuchikane K."/>
            <person name="Katsumata H."/>
            <person name="Baba S."/>
            <person name="Ohji S."/>
            <person name="Yamazaki S."/>
            <person name="Fujita N."/>
        </authorList>
    </citation>
    <scope>NUCLEOTIDE SEQUENCE [LARGE SCALE GENOMIC DNA]</scope>
    <source>
        <strain evidence="3 4">NBRC 16068</strain>
    </source>
</reference>
<dbReference type="RefSeq" id="WP_006334482.1">
    <property type="nucleotide sequence ID" value="NZ_BAHC01000125.1"/>
</dbReference>
<dbReference type="CDD" id="cd05288">
    <property type="entry name" value="PGDH"/>
    <property type="match status" value="1"/>
</dbReference>